<evidence type="ECO:0000256" key="3">
    <source>
        <dbReference type="ARBA" id="ARBA00022475"/>
    </source>
</evidence>
<keyword evidence="9" id="KW-0762">Sugar transport</keyword>
<evidence type="ECO:0000313" key="9">
    <source>
        <dbReference type="EMBL" id="SHE82711.1"/>
    </source>
</evidence>
<keyword evidence="10" id="KW-1185">Reference proteome</keyword>
<dbReference type="CDD" id="cd06579">
    <property type="entry name" value="TM_PBP1_transp_AraH_like"/>
    <property type="match status" value="1"/>
</dbReference>
<protein>
    <submittedName>
        <fullName evidence="9">Simple sugar transport system permease protein</fullName>
    </submittedName>
</protein>
<feature type="transmembrane region" description="Helical" evidence="8">
    <location>
        <begin position="50"/>
        <end position="81"/>
    </location>
</feature>
<reference evidence="10" key="1">
    <citation type="submission" date="2016-11" db="EMBL/GenBank/DDBJ databases">
        <authorList>
            <person name="Varghese N."/>
            <person name="Submissions S."/>
        </authorList>
    </citation>
    <scope>NUCLEOTIDE SEQUENCE [LARGE SCALE GENOMIC DNA]</scope>
    <source>
        <strain evidence="10">DSM 18095</strain>
    </source>
</reference>
<keyword evidence="2" id="KW-0813">Transport</keyword>
<evidence type="ECO:0000256" key="7">
    <source>
        <dbReference type="ARBA" id="ARBA00023136"/>
    </source>
</evidence>
<keyword evidence="3" id="KW-1003">Cell membrane</keyword>
<keyword evidence="4" id="KW-0997">Cell inner membrane</keyword>
<dbReference type="RefSeq" id="WP_072975876.1">
    <property type="nucleotide sequence ID" value="NZ_FQTY01000007.1"/>
</dbReference>
<sequence length="335" mass="36383">MNRRFRKLKQMEKYLISILAVYIIIVSIVSKNFLSMNTLFDLLRTSSGTLILASGVLVVLISGGIDVSFTAIAVVSGYSSIRLMISLGIDNIYFALLLSALIGCFLGLINALIIHFFRLSTFIVTLGTSSVFYGFMTTFIGTSSISVADKPQSLFKFGKAKLFTVTNGSASYGIPLFFVIALAILIITWFILYKTMLGRSIFAIGNSEESALRAGINILKTKIFVYTYMGLLSGIMGIVYFSEIDLINPVSLVGTELMVIAAVVIGGIRLTGGEGTILGAVLGVAIIQIFKSTLVFLGLSTSLNDLFIGIILIASVSIISYQERKNNRQQLIFTK</sequence>
<name>A0A1M4WN47_9FIRM</name>
<feature type="transmembrane region" description="Helical" evidence="8">
    <location>
        <begin position="303"/>
        <end position="321"/>
    </location>
</feature>
<keyword evidence="5 8" id="KW-0812">Transmembrane</keyword>
<gene>
    <name evidence="9" type="ORF">SAMN02745784_01946</name>
</gene>
<keyword evidence="6 8" id="KW-1133">Transmembrane helix</keyword>
<evidence type="ECO:0000256" key="1">
    <source>
        <dbReference type="ARBA" id="ARBA00004651"/>
    </source>
</evidence>
<comment type="subcellular location">
    <subcellularLocation>
        <location evidence="1">Cell membrane</location>
        <topology evidence="1">Multi-pass membrane protein</topology>
    </subcellularLocation>
</comment>
<feature type="transmembrane region" description="Helical" evidence="8">
    <location>
        <begin position="223"/>
        <end position="241"/>
    </location>
</feature>
<organism evidence="9 10">
    <name type="scientific">Tissierella praeacuta DSM 18095</name>
    <dbReference type="NCBI Taxonomy" id="1123404"/>
    <lineage>
        <taxon>Bacteria</taxon>
        <taxon>Bacillati</taxon>
        <taxon>Bacillota</taxon>
        <taxon>Tissierellia</taxon>
        <taxon>Tissierellales</taxon>
        <taxon>Tissierellaceae</taxon>
        <taxon>Tissierella</taxon>
    </lineage>
</organism>
<proteinExistence type="predicted"/>
<dbReference type="STRING" id="1123404.SAMN02745784_01946"/>
<evidence type="ECO:0000313" key="10">
    <source>
        <dbReference type="Proteomes" id="UP000184114"/>
    </source>
</evidence>
<accession>A0A1M4WN47</accession>
<dbReference type="PANTHER" id="PTHR32196">
    <property type="entry name" value="ABC TRANSPORTER PERMEASE PROTEIN YPHD-RELATED-RELATED"/>
    <property type="match status" value="1"/>
</dbReference>
<evidence type="ECO:0000256" key="6">
    <source>
        <dbReference type="ARBA" id="ARBA00022989"/>
    </source>
</evidence>
<keyword evidence="7 8" id="KW-0472">Membrane</keyword>
<feature type="transmembrane region" description="Helical" evidence="8">
    <location>
        <begin position="247"/>
        <end position="265"/>
    </location>
</feature>
<dbReference type="PANTHER" id="PTHR32196:SF21">
    <property type="entry name" value="ABC TRANSPORTER PERMEASE PROTEIN YPHD-RELATED"/>
    <property type="match status" value="1"/>
</dbReference>
<evidence type="ECO:0000256" key="5">
    <source>
        <dbReference type="ARBA" id="ARBA00022692"/>
    </source>
</evidence>
<dbReference type="InterPro" id="IPR001851">
    <property type="entry name" value="ABC_transp_permease"/>
</dbReference>
<dbReference type="Proteomes" id="UP000184114">
    <property type="component" value="Unassembled WGS sequence"/>
</dbReference>
<evidence type="ECO:0000256" key="8">
    <source>
        <dbReference type="SAM" id="Phobius"/>
    </source>
</evidence>
<evidence type="ECO:0000256" key="2">
    <source>
        <dbReference type="ARBA" id="ARBA00022448"/>
    </source>
</evidence>
<feature type="transmembrane region" description="Helical" evidence="8">
    <location>
        <begin position="172"/>
        <end position="192"/>
    </location>
</feature>
<evidence type="ECO:0000256" key="4">
    <source>
        <dbReference type="ARBA" id="ARBA00022519"/>
    </source>
</evidence>
<feature type="transmembrane region" description="Helical" evidence="8">
    <location>
        <begin position="93"/>
        <end position="117"/>
    </location>
</feature>
<dbReference type="EMBL" id="FQTY01000007">
    <property type="protein sequence ID" value="SHE82711.1"/>
    <property type="molecule type" value="Genomic_DNA"/>
</dbReference>
<dbReference type="Pfam" id="PF02653">
    <property type="entry name" value="BPD_transp_2"/>
    <property type="match status" value="1"/>
</dbReference>
<feature type="transmembrane region" description="Helical" evidence="8">
    <location>
        <begin position="277"/>
        <end position="297"/>
    </location>
</feature>
<dbReference type="GO" id="GO:0005886">
    <property type="term" value="C:plasma membrane"/>
    <property type="evidence" value="ECO:0007669"/>
    <property type="project" value="UniProtKB-SubCell"/>
</dbReference>
<dbReference type="GeneID" id="90993894"/>
<feature type="transmembrane region" description="Helical" evidence="8">
    <location>
        <begin position="12"/>
        <end position="30"/>
    </location>
</feature>
<dbReference type="GO" id="GO:0022857">
    <property type="term" value="F:transmembrane transporter activity"/>
    <property type="evidence" value="ECO:0007669"/>
    <property type="project" value="InterPro"/>
</dbReference>
<dbReference type="AlphaFoldDB" id="A0A1M4WN47"/>